<keyword evidence="3" id="KW-1185">Reference proteome</keyword>
<feature type="compositionally biased region" description="Low complexity" evidence="1">
    <location>
        <begin position="84"/>
        <end position="97"/>
    </location>
</feature>
<accession>A0A9W6C1Q6</accession>
<feature type="region of interest" description="Disordered" evidence="1">
    <location>
        <begin position="45"/>
        <end position="160"/>
    </location>
</feature>
<dbReference type="Proteomes" id="UP001165080">
    <property type="component" value="Unassembled WGS sequence"/>
</dbReference>
<evidence type="ECO:0000256" key="1">
    <source>
        <dbReference type="SAM" id="MobiDB-lite"/>
    </source>
</evidence>
<name>A0A9W6C1Q6_9CHLO</name>
<organism evidence="2 3">
    <name type="scientific">Pleodorina starrii</name>
    <dbReference type="NCBI Taxonomy" id="330485"/>
    <lineage>
        <taxon>Eukaryota</taxon>
        <taxon>Viridiplantae</taxon>
        <taxon>Chlorophyta</taxon>
        <taxon>core chlorophytes</taxon>
        <taxon>Chlorophyceae</taxon>
        <taxon>CS clade</taxon>
        <taxon>Chlamydomonadales</taxon>
        <taxon>Volvocaceae</taxon>
        <taxon>Pleodorina</taxon>
    </lineage>
</organism>
<proteinExistence type="predicted"/>
<sequence length="160" mass="15637">MGIPDGGGGGGGSGGSVLVVCRRRVGAPRAQLVESAACAVIDGVSAAASPPPPPAASPSPGGGRRAGPHRFSTGGRKGKGGSEADAAAGDAMRGAMRSYSDPTEYCGASETLAGGVRPAVRPGLRCDVSPPPLLPPPPRSSSRSRQDGSRPGSKPSCLGR</sequence>
<gene>
    <name evidence="2" type="primary">PLEST010851</name>
    <name evidence="2" type="ORF">PLESTB_001810800</name>
</gene>
<evidence type="ECO:0000313" key="3">
    <source>
        <dbReference type="Proteomes" id="UP001165080"/>
    </source>
</evidence>
<dbReference type="AlphaFoldDB" id="A0A9W6C1Q6"/>
<comment type="caution">
    <text evidence="2">The sequence shown here is derived from an EMBL/GenBank/DDBJ whole genome shotgun (WGS) entry which is preliminary data.</text>
</comment>
<evidence type="ECO:0000313" key="2">
    <source>
        <dbReference type="EMBL" id="GLC61855.1"/>
    </source>
</evidence>
<reference evidence="2 3" key="1">
    <citation type="journal article" date="2023" name="Commun. Biol.">
        <title>Reorganization of the ancestral sex-determining regions during the evolution of trioecy in Pleodorina starrii.</title>
        <authorList>
            <person name="Takahashi K."/>
            <person name="Suzuki S."/>
            <person name="Kawai-Toyooka H."/>
            <person name="Yamamoto K."/>
            <person name="Hamaji T."/>
            <person name="Ootsuki R."/>
            <person name="Yamaguchi H."/>
            <person name="Kawachi M."/>
            <person name="Higashiyama T."/>
            <person name="Nozaki H."/>
        </authorList>
    </citation>
    <scope>NUCLEOTIDE SEQUENCE [LARGE SCALE GENOMIC DNA]</scope>
    <source>
        <strain evidence="2 3">NIES-4479</strain>
    </source>
</reference>
<dbReference type="EMBL" id="BRXU01000053">
    <property type="protein sequence ID" value="GLC61855.1"/>
    <property type="molecule type" value="Genomic_DNA"/>
</dbReference>
<protein>
    <submittedName>
        <fullName evidence="2">Uncharacterized protein</fullName>
    </submittedName>
</protein>
<feature type="compositionally biased region" description="Pro residues" evidence="1">
    <location>
        <begin position="129"/>
        <end position="139"/>
    </location>
</feature>